<dbReference type="PANTHER" id="PTHR16148">
    <property type="entry name" value="NF-KAPPA-B-REPRESSING FACTOR-RELATED"/>
    <property type="match status" value="1"/>
</dbReference>
<dbReference type="GO" id="GO:0005654">
    <property type="term" value="C:nucleoplasm"/>
    <property type="evidence" value="ECO:0007669"/>
    <property type="project" value="TreeGrafter"/>
</dbReference>
<evidence type="ECO:0000256" key="1">
    <source>
        <dbReference type="SAM" id="MobiDB-lite"/>
    </source>
</evidence>
<dbReference type="GeneID" id="14874592"/>
<accession>F4PQ02</accession>
<gene>
    <name evidence="2" type="ORF">DFA_04593</name>
</gene>
<name>F4PQ02_CACFS</name>
<keyword evidence="3" id="KW-1185">Reference proteome</keyword>
<dbReference type="RefSeq" id="XP_004360316.1">
    <property type="nucleotide sequence ID" value="XM_004360259.1"/>
</dbReference>
<dbReference type="GO" id="GO:0005730">
    <property type="term" value="C:nucleolus"/>
    <property type="evidence" value="ECO:0007669"/>
    <property type="project" value="TreeGrafter"/>
</dbReference>
<organism evidence="2 3">
    <name type="scientific">Cavenderia fasciculata</name>
    <name type="common">Slime mold</name>
    <name type="synonym">Dictyostelium fasciculatum</name>
    <dbReference type="NCBI Taxonomy" id="261658"/>
    <lineage>
        <taxon>Eukaryota</taxon>
        <taxon>Amoebozoa</taxon>
        <taxon>Evosea</taxon>
        <taxon>Eumycetozoa</taxon>
        <taxon>Dictyostelia</taxon>
        <taxon>Acytosteliales</taxon>
        <taxon>Cavenderiaceae</taxon>
        <taxon>Cavenderia</taxon>
    </lineage>
</organism>
<reference evidence="3" key="1">
    <citation type="journal article" date="2011" name="Genome Res.">
        <title>Phylogeny-wide analysis of social amoeba genomes highlights ancient origins for complex intercellular communication.</title>
        <authorList>
            <person name="Heidel A.J."/>
            <person name="Lawal H.M."/>
            <person name="Felder M."/>
            <person name="Schilde C."/>
            <person name="Helps N.R."/>
            <person name="Tunggal B."/>
            <person name="Rivero F."/>
            <person name="John U."/>
            <person name="Schleicher M."/>
            <person name="Eichinger L."/>
            <person name="Platzer M."/>
            <person name="Noegel A.A."/>
            <person name="Schaap P."/>
            <person name="Gloeckner G."/>
        </authorList>
    </citation>
    <scope>NUCLEOTIDE SEQUENCE [LARGE SCALE GENOMIC DNA]</scope>
    <source>
        <strain evidence="3">SH3</strain>
    </source>
</reference>
<evidence type="ECO:0000313" key="3">
    <source>
        <dbReference type="Proteomes" id="UP000007797"/>
    </source>
</evidence>
<feature type="compositionally biased region" description="Low complexity" evidence="1">
    <location>
        <begin position="223"/>
        <end position="238"/>
    </location>
</feature>
<dbReference type="Proteomes" id="UP000007797">
    <property type="component" value="Unassembled WGS sequence"/>
</dbReference>
<sequence length="795" mass="93353">MGFILLSTNITTTTTDNNNNEKQINRDDNTTTTTTNGSTEAITRVFKNKHLFNYILKRIRDDVYYLGACVPKAMKLKRKRYNQLLMDLVWVVRNKHYGVLKYILESSQERSRLHFQGVFSAQNNIIVESATIDNVDIVSLLMTTYQTRFKDYFTHDNTERTHKSLLSIGDFFGWIIVYHGNIDIWNLFINFLVSNQCLKDITKLINNKKKSTIDKIKGIFQSNNNNNNNNNNNETNNTSGDDDSQTTINTKLVLEYFQKHHPTERYYIHLLLKYCVVYGRKDIMRSIVHCIGPSKLVKYMVPFKDLSETGMGPAYTSLGSKLSPSPYLNQRLRTRYMEMAEEYSTILPPRIFLCLFFYSSLEYIVNHRIDILSPPPVPLDDDNIKHIHNNCIGMILWDKDYNQLRSQFNSLLSIFTKYSHPLINLNNINHSIESLLQQNQSDSSSSQSKMEYYYLWAMEVYYKYYSMTPASSSPVSLIIQTYHIKLITFINNHFYKNNQNINNQNNQNNNNICKMLLERYGFIFIFKHGHLELVKQSYQLIGGRDKIQFGEIYCDFEQWPKDISVVRFIIQNMPFELHNFEEKENYLLNQMIKRERWDVVAYLLDTTQQIDIIDHDDLDQDLDDLDKLMTLVKQILNFGIIISISFATVADAYGIKCNAVFKQLIDRAVKTRQASIICFLYNYFKDHQSHQNDPFYLHKVETYFAIHIDHAIQEFDIDYLDILLKTDMPLVIQDFETWRIVGLYGSQEWVHTLLTYTAPGYICYPYLSILKEGANNNHDIENKKAVLKYIDNIKL</sequence>
<feature type="region of interest" description="Disordered" evidence="1">
    <location>
        <begin position="220"/>
        <end position="244"/>
    </location>
</feature>
<dbReference type="EMBL" id="GL883009">
    <property type="protein sequence ID" value="EGG22465.1"/>
    <property type="molecule type" value="Genomic_DNA"/>
</dbReference>
<dbReference type="KEGG" id="dfa:DFA_04593"/>
<dbReference type="PANTHER" id="PTHR16148:SF14">
    <property type="entry name" value="MYND-TYPE DOMAIN-CONTAINING PROTEIN"/>
    <property type="match status" value="1"/>
</dbReference>
<evidence type="ECO:0000313" key="2">
    <source>
        <dbReference type="EMBL" id="EGG22465.1"/>
    </source>
</evidence>
<protein>
    <submittedName>
        <fullName evidence="2">Uncharacterized protein</fullName>
    </submittedName>
</protein>
<proteinExistence type="predicted"/>
<feature type="region of interest" description="Disordered" evidence="1">
    <location>
        <begin position="15"/>
        <end position="35"/>
    </location>
</feature>
<dbReference type="AlphaFoldDB" id="F4PQ02"/>